<dbReference type="PROSITE" id="PS50830">
    <property type="entry name" value="TNASE_3"/>
    <property type="match status" value="1"/>
</dbReference>
<reference evidence="2" key="2">
    <citation type="journal article" date="2021" name="Syst. Appl. Microbiol.">
        <title>Roseomonas hellenica sp. nov., isolated from roots of wild-growing Alkanna tinctoria.</title>
        <authorList>
            <person name="Rat A."/>
            <person name="Naranjo H.D."/>
            <person name="Lebbe L."/>
            <person name="Cnockaert M."/>
            <person name="Krigas N."/>
            <person name="Grigoriadou K."/>
            <person name="Maloupa E."/>
            <person name="Willems A."/>
        </authorList>
    </citation>
    <scope>NUCLEOTIDE SEQUENCE</scope>
    <source>
        <strain evidence="2">LMG 31231</strain>
    </source>
</reference>
<dbReference type="Proteomes" id="UP001138751">
    <property type="component" value="Unassembled WGS sequence"/>
</dbReference>
<gene>
    <name evidence="2" type="ORF">GXW76_17055</name>
</gene>
<dbReference type="InterPro" id="IPR035437">
    <property type="entry name" value="SNase_OB-fold_sf"/>
</dbReference>
<name>A0A9X9X0G3_9PROT</name>
<reference evidence="2" key="1">
    <citation type="submission" date="2020-01" db="EMBL/GenBank/DDBJ databases">
        <authorList>
            <person name="Rat A."/>
        </authorList>
    </citation>
    <scope>NUCLEOTIDE SEQUENCE</scope>
    <source>
        <strain evidence="2">LMG 31231</strain>
    </source>
</reference>
<dbReference type="EMBL" id="JAAEDM010000053">
    <property type="protein sequence ID" value="MBR0672892.1"/>
    <property type="molecule type" value="Genomic_DNA"/>
</dbReference>
<dbReference type="Pfam" id="PF00565">
    <property type="entry name" value="SNase"/>
    <property type="match status" value="1"/>
</dbReference>
<evidence type="ECO:0000313" key="2">
    <source>
        <dbReference type="EMBL" id="MBR0672892.1"/>
    </source>
</evidence>
<dbReference type="InterPro" id="IPR016071">
    <property type="entry name" value="Staphylococal_nuclease_OB-fold"/>
</dbReference>
<dbReference type="SMART" id="SM00318">
    <property type="entry name" value="SNc"/>
    <property type="match status" value="1"/>
</dbReference>
<dbReference type="PANTHER" id="PTHR12302">
    <property type="entry name" value="EBNA2 BINDING PROTEIN P100"/>
    <property type="match status" value="1"/>
</dbReference>
<evidence type="ECO:0000313" key="3">
    <source>
        <dbReference type="Proteomes" id="UP001138751"/>
    </source>
</evidence>
<feature type="domain" description="TNase-like" evidence="1">
    <location>
        <begin position="29"/>
        <end position="144"/>
    </location>
</feature>
<comment type="caution">
    <text evidence="2">The sequence shown here is derived from an EMBL/GenBank/DDBJ whole genome shotgun (WGS) entry which is preliminary data.</text>
</comment>
<protein>
    <submittedName>
        <fullName evidence="2">Thermonuclease family protein</fullName>
    </submittedName>
</protein>
<dbReference type="Gene3D" id="2.40.50.90">
    <property type="match status" value="1"/>
</dbReference>
<sequence>MPRVRYGIPEGTAPPGIPASGTFAARVTVVDGDTLATGGGRLRLHGVDAPESAQTCRRRGSDYPCGQEASRAMARILGGGTLSCQVLDTDRYGRRVARCRNAQGTDIGAELVRQGWAIAFTRYSADYVRQESEARAARRGMWEGSFETPSDWRARRRP</sequence>
<dbReference type="AlphaFoldDB" id="A0A9X9X0G3"/>
<dbReference type="PANTHER" id="PTHR12302:SF26">
    <property type="entry name" value="BLR1266 PROTEIN"/>
    <property type="match status" value="1"/>
</dbReference>
<evidence type="ECO:0000259" key="1">
    <source>
        <dbReference type="PROSITE" id="PS50830"/>
    </source>
</evidence>
<keyword evidence="3" id="KW-1185">Reference proteome</keyword>
<accession>A0A9X9X0G3</accession>
<dbReference type="SUPFAM" id="SSF50199">
    <property type="entry name" value="Staphylococcal nuclease"/>
    <property type="match status" value="1"/>
</dbReference>
<organism evidence="2 3">
    <name type="scientific">Neoroseomonas soli</name>
    <dbReference type="NCBI Taxonomy" id="1081025"/>
    <lineage>
        <taxon>Bacteria</taxon>
        <taxon>Pseudomonadati</taxon>
        <taxon>Pseudomonadota</taxon>
        <taxon>Alphaproteobacteria</taxon>
        <taxon>Acetobacterales</taxon>
        <taxon>Acetobacteraceae</taxon>
        <taxon>Neoroseomonas</taxon>
    </lineage>
</organism>
<proteinExistence type="predicted"/>